<evidence type="ECO:0008006" key="3">
    <source>
        <dbReference type="Google" id="ProtNLM"/>
    </source>
</evidence>
<reference evidence="1 2" key="1">
    <citation type="submission" date="2019-09" db="EMBL/GenBank/DDBJ databases">
        <title>NBRP : Genome information of microbial organism related human and environment.</title>
        <authorList>
            <person name="Hattori M."/>
            <person name="Oshima K."/>
            <person name="Inaba H."/>
            <person name="Suda W."/>
            <person name="Sakamoto M."/>
            <person name="Iino T."/>
            <person name="Kitahara M."/>
            <person name="Oshida Y."/>
            <person name="Iida T."/>
            <person name="Kudo T."/>
            <person name="Itoh T."/>
            <person name="Ohkuma M."/>
        </authorList>
    </citation>
    <scope>NUCLEOTIDE SEQUENCE [LARGE SCALE GENOMIC DNA]</scope>
    <source>
        <strain evidence="1 2">Q-1</strain>
    </source>
</reference>
<sequence length="144" mass="16887">MKEGMQIPVDHPERFNLNDEVHARPPEPLPTPCRVSYLALYTDWHLAPSDLEPVTELARRFQAVEPRPSSNHYSADFGRFRLRWERHTEYTAIPLSRRGWGKICLPNRRSNWCLKIGCNPCRGRFWWPNMQPSCGQKGRHPIPT</sequence>
<dbReference type="AlphaFoldDB" id="A0A5A7NB44"/>
<gene>
    <name evidence="1" type="ORF">JCM17846_30100</name>
</gene>
<accession>A0A5A7NB44</accession>
<comment type="caution">
    <text evidence="1">The sequence shown here is derived from an EMBL/GenBank/DDBJ whole genome shotgun (WGS) entry which is preliminary data.</text>
</comment>
<protein>
    <recommendedName>
        <fullName evidence="3">DUF3422 domain-containing protein</fullName>
    </recommendedName>
</protein>
<name>A0A5A7NB44_9PROT</name>
<dbReference type="InterPro" id="IPR021830">
    <property type="entry name" value="DUF3422"/>
</dbReference>
<dbReference type="Pfam" id="PF11902">
    <property type="entry name" value="DUF3422"/>
    <property type="match status" value="1"/>
</dbReference>
<evidence type="ECO:0000313" key="2">
    <source>
        <dbReference type="Proteomes" id="UP000324996"/>
    </source>
</evidence>
<keyword evidence="2" id="KW-1185">Reference proteome</keyword>
<dbReference type="Proteomes" id="UP000324996">
    <property type="component" value="Unassembled WGS sequence"/>
</dbReference>
<evidence type="ECO:0000313" key="1">
    <source>
        <dbReference type="EMBL" id="GER05328.1"/>
    </source>
</evidence>
<organism evidence="1 2">
    <name type="scientific">Iodidimonas nitroreducens</name>
    <dbReference type="NCBI Taxonomy" id="1236968"/>
    <lineage>
        <taxon>Bacteria</taxon>
        <taxon>Pseudomonadati</taxon>
        <taxon>Pseudomonadota</taxon>
        <taxon>Alphaproteobacteria</taxon>
        <taxon>Iodidimonadales</taxon>
        <taxon>Iodidimonadaceae</taxon>
        <taxon>Iodidimonas</taxon>
    </lineage>
</organism>
<proteinExistence type="predicted"/>
<dbReference type="EMBL" id="BKCN01000022">
    <property type="protein sequence ID" value="GER05328.1"/>
    <property type="molecule type" value="Genomic_DNA"/>
</dbReference>